<evidence type="ECO:0000313" key="2">
    <source>
        <dbReference type="EMBL" id="KTD33799.1"/>
    </source>
</evidence>
<dbReference type="Proteomes" id="UP000054725">
    <property type="component" value="Unassembled WGS sequence"/>
</dbReference>
<proteinExistence type="predicted"/>
<evidence type="ECO:0000259" key="1">
    <source>
        <dbReference type="Pfam" id="PF08975"/>
    </source>
</evidence>
<comment type="caution">
    <text evidence="2">The sequence shown here is derived from an EMBL/GenBank/DDBJ whole genome shotgun (WGS) entry which is preliminary data.</text>
</comment>
<dbReference type="RefSeq" id="WP_058505105.1">
    <property type="nucleotide sequence ID" value="NZ_CAAAIF010000012.1"/>
</dbReference>
<accession>A0A0W0WN75</accession>
<reference evidence="2 3" key="1">
    <citation type="submission" date="2015-11" db="EMBL/GenBank/DDBJ databases">
        <title>Genomic analysis of 38 Legionella species identifies large and diverse effector repertoires.</title>
        <authorList>
            <person name="Burstein D."/>
            <person name="Amaro F."/>
            <person name="Zusman T."/>
            <person name="Lifshitz Z."/>
            <person name="Cohen O."/>
            <person name="Gilbert J.A."/>
            <person name="Pupko T."/>
            <person name="Shuman H.A."/>
            <person name="Segal G."/>
        </authorList>
    </citation>
    <scope>NUCLEOTIDE SEQUENCE [LARGE SCALE GENOMIC DNA]</scope>
    <source>
        <strain evidence="2 3">ATCC 49506</strain>
    </source>
</reference>
<sequence length="238" mass="27634">MVKINKDGKYTPYPGVTVIAGIGDNDNEFWQTLYQKLNSSPLICKYFKPLPYQSYHMTTCNLYVKEWYFSRWSSFINQKLHFLQQLHVELSKTPIIPEITIEDLNVSDVLQLNVSLPPDQEEEIKAVAKQFGLEKKVPEYFHITLGYLYNFSINEEDFAAIKNECTEILATCLKKEKLYLDSPQLTFFHSMKKFIPWDGKQNPFLESSSNQSTFFNSRQSALSNIVSSFTSYVSQLLN</sequence>
<gene>
    <name evidence="2" type="ORF">Lnau_2091</name>
</gene>
<protein>
    <recommendedName>
        <fullName evidence="1">DUF1868 domain-containing protein</fullName>
    </recommendedName>
</protein>
<dbReference type="InterPro" id="IPR009097">
    <property type="entry name" value="Cyclic_Pdiesterase"/>
</dbReference>
<dbReference type="Pfam" id="PF08975">
    <property type="entry name" value="2H-phosphodiest"/>
    <property type="match status" value="1"/>
</dbReference>
<organism evidence="2 3">
    <name type="scientific">Legionella nautarum</name>
    <dbReference type="NCBI Taxonomy" id="45070"/>
    <lineage>
        <taxon>Bacteria</taxon>
        <taxon>Pseudomonadati</taxon>
        <taxon>Pseudomonadota</taxon>
        <taxon>Gammaproteobacteria</taxon>
        <taxon>Legionellales</taxon>
        <taxon>Legionellaceae</taxon>
        <taxon>Legionella</taxon>
    </lineage>
</organism>
<dbReference type="EMBL" id="LNYO01000021">
    <property type="protein sequence ID" value="KTD33799.1"/>
    <property type="molecule type" value="Genomic_DNA"/>
</dbReference>
<name>A0A0W0WN75_9GAMM</name>
<feature type="domain" description="DUF1868" evidence="1">
    <location>
        <begin position="4"/>
        <end position="77"/>
    </location>
</feature>
<evidence type="ECO:0000313" key="3">
    <source>
        <dbReference type="Proteomes" id="UP000054725"/>
    </source>
</evidence>
<dbReference type="OrthoDB" id="5649953at2"/>
<dbReference type="STRING" id="45070.Lnau_2091"/>
<dbReference type="SUPFAM" id="SSF55144">
    <property type="entry name" value="LigT-like"/>
    <property type="match status" value="1"/>
</dbReference>
<keyword evidence="3" id="KW-1185">Reference proteome</keyword>
<dbReference type="InterPro" id="IPR015069">
    <property type="entry name" value="2H-PEstase_DUF1868"/>
</dbReference>
<dbReference type="AlphaFoldDB" id="A0A0W0WN75"/>
<dbReference type="PATRIC" id="fig|45070.6.peg.2205"/>
<dbReference type="Gene3D" id="3.90.1140.10">
    <property type="entry name" value="Cyclic phosphodiesterase"/>
    <property type="match status" value="1"/>
</dbReference>